<gene>
    <name evidence="8" type="ORF">M408DRAFT_61273</name>
</gene>
<sequence length="147" mass="16803">MPSYILQQESKNEILTVVQYIVYSPTFRVPAFYFLIYDQAGTPLGLEEVVSTSLFKPSTLSRTTVHETHIDLGNSHLDPTASVFPLLSQGDHPVLQTRCWYFHPCETERAVKELLKERQDGGDTMGLEQWLEIWLVVLSSVVNMEEE</sequence>
<reference evidence="8 9" key="1">
    <citation type="submission" date="2014-04" db="EMBL/GenBank/DDBJ databases">
        <authorList>
            <consortium name="DOE Joint Genome Institute"/>
            <person name="Kuo A."/>
            <person name="Zuccaro A."/>
            <person name="Kohler A."/>
            <person name="Nagy L.G."/>
            <person name="Floudas D."/>
            <person name="Copeland A."/>
            <person name="Barry K.W."/>
            <person name="Cichocki N."/>
            <person name="Veneault-Fourrey C."/>
            <person name="LaButti K."/>
            <person name="Lindquist E.A."/>
            <person name="Lipzen A."/>
            <person name="Lundell T."/>
            <person name="Morin E."/>
            <person name="Murat C."/>
            <person name="Sun H."/>
            <person name="Tunlid A."/>
            <person name="Henrissat B."/>
            <person name="Grigoriev I.V."/>
            <person name="Hibbett D.S."/>
            <person name="Martin F."/>
            <person name="Nordberg H.P."/>
            <person name="Cantor M.N."/>
            <person name="Hua S.X."/>
        </authorList>
    </citation>
    <scope>NUCLEOTIDE SEQUENCE [LARGE SCALE GENOMIC DNA]</scope>
    <source>
        <strain evidence="8 9">MAFF 305830</strain>
    </source>
</reference>
<dbReference type="GO" id="GO:0015031">
    <property type="term" value="P:protein transport"/>
    <property type="evidence" value="ECO:0007669"/>
    <property type="project" value="UniProtKB-KW"/>
</dbReference>
<dbReference type="GO" id="GO:0000045">
    <property type="term" value="P:autophagosome assembly"/>
    <property type="evidence" value="ECO:0007669"/>
    <property type="project" value="TreeGrafter"/>
</dbReference>
<dbReference type="GO" id="GO:0005829">
    <property type="term" value="C:cytosol"/>
    <property type="evidence" value="ECO:0007669"/>
    <property type="project" value="TreeGrafter"/>
</dbReference>
<dbReference type="PANTHER" id="PTHR14957:SF1">
    <property type="entry name" value="UBIQUITIN-LIKE-CONJUGATING ENZYME ATG10"/>
    <property type="match status" value="1"/>
</dbReference>
<dbReference type="Proteomes" id="UP000054097">
    <property type="component" value="Unassembled WGS sequence"/>
</dbReference>
<evidence type="ECO:0000256" key="2">
    <source>
        <dbReference type="ARBA" id="ARBA00021099"/>
    </source>
</evidence>
<evidence type="ECO:0000313" key="9">
    <source>
        <dbReference type="Proteomes" id="UP000054097"/>
    </source>
</evidence>
<dbReference type="STRING" id="933852.A0A0C3BN70"/>
<organism evidence="8 9">
    <name type="scientific">Serendipita vermifera MAFF 305830</name>
    <dbReference type="NCBI Taxonomy" id="933852"/>
    <lineage>
        <taxon>Eukaryota</taxon>
        <taxon>Fungi</taxon>
        <taxon>Dikarya</taxon>
        <taxon>Basidiomycota</taxon>
        <taxon>Agaricomycotina</taxon>
        <taxon>Agaricomycetes</taxon>
        <taxon>Sebacinales</taxon>
        <taxon>Serendipitaceae</taxon>
        <taxon>Serendipita</taxon>
    </lineage>
</organism>
<keyword evidence="9" id="KW-1185">Reference proteome</keyword>
<comment type="similarity">
    <text evidence="1">Belongs to the ATG10 family.</text>
</comment>
<dbReference type="Pfam" id="PF03987">
    <property type="entry name" value="Autophagy_act_C"/>
    <property type="match status" value="1"/>
</dbReference>
<evidence type="ECO:0000256" key="1">
    <source>
        <dbReference type="ARBA" id="ARBA00005696"/>
    </source>
</evidence>
<protein>
    <recommendedName>
        <fullName evidence="2">Ubiquitin-like-conjugating enzyme ATG10</fullName>
    </recommendedName>
    <alternativeName>
        <fullName evidence="7">Autophagy-related protein 10</fullName>
    </alternativeName>
</protein>
<dbReference type="EMBL" id="KN824278">
    <property type="protein sequence ID" value="KIM33549.1"/>
    <property type="molecule type" value="Genomic_DNA"/>
</dbReference>
<dbReference type="PANTHER" id="PTHR14957">
    <property type="entry name" value="UBIQUITIN-LIKE-CONJUGATING ENZYME ATG10"/>
    <property type="match status" value="1"/>
</dbReference>
<dbReference type="GO" id="GO:0000422">
    <property type="term" value="P:autophagy of mitochondrion"/>
    <property type="evidence" value="ECO:0007669"/>
    <property type="project" value="TreeGrafter"/>
</dbReference>
<dbReference type="HOGENOM" id="CLU_072332_2_1_1"/>
<dbReference type="Gene3D" id="3.30.1460.50">
    <property type="match status" value="1"/>
</dbReference>
<keyword evidence="5" id="KW-0813">Transport</keyword>
<name>A0A0C3BN70_SERVB</name>
<reference evidence="9" key="2">
    <citation type="submission" date="2015-01" db="EMBL/GenBank/DDBJ databases">
        <title>Evolutionary Origins and Diversification of the Mycorrhizal Mutualists.</title>
        <authorList>
            <consortium name="DOE Joint Genome Institute"/>
            <consortium name="Mycorrhizal Genomics Consortium"/>
            <person name="Kohler A."/>
            <person name="Kuo A."/>
            <person name="Nagy L.G."/>
            <person name="Floudas D."/>
            <person name="Copeland A."/>
            <person name="Barry K.W."/>
            <person name="Cichocki N."/>
            <person name="Veneault-Fourrey C."/>
            <person name="LaButti K."/>
            <person name="Lindquist E.A."/>
            <person name="Lipzen A."/>
            <person name="Lundell T."/>
            <person name="Morin E."/>
            <person name="Murat C."/>
            <person name="Riley R."/>
            <person name="Ohm R."/>
            <person name="Sun H."/>
            <person name="Tunlid A."/>
            <person name="Henrissat B."/>
            <person name="Grigoriev I.V."/>
            <person name="Hibbett D.S."/>
            <person name="Martin F."/>
        </authorList>
    </citation>
    <scope>NUCLEOTIDE SEQUENCE [LARGE SCALE GENOMIC DNA]</scope>
    <source>
        <strain evidence="9">MAFF 305830</strain>
    </source>
</reference>
<dbReference type="GO" id="GO:0032446">
    <property type="term" value="P:protein modification by small protein conjugation"/>
    <property type="evidence" value="ECO:0007669"/>
    <property type="project" value="TreeGrafter"/>
</dbReference>
<dbReference type="AlphaFoldDB" id="A0A0C3BN70"/>
<evidence type="ECO:0000313" key="8">
    <source>
        <dbReference type="EMBL" id="KIM33549.1"/>
    </source>
</evidence>
<evidence type="ECO:0000256" key="5">
    <source>
        <dbReference type="ARBA" id="ARBA00022927"/>
    </source>
</evidence>
<accession>A0A0C3BN70</accession>
<proteinExistence type="inferred from homology"/>
<keyword evidence="5" id="KW-0653">Protein transport</keyword>
<evidence type="ECO:0000256" key="6">
    <source>
        <dbReference type="ARBA" id="ARBA00023006"/>
    </source>
</evidence>
<dbReference type="InterPro" id="IPR007135">
    <property type="entry name" value="Atg3/Atg10"/>
</dbReference>
<dbReference type="OrthoDB" id="4089664at2759"/>
<evidence type="ECO:0000256" key="4">
    <source>
        <dbReference type="ARBA" id="ARBA00022786"/>
    </source>
</evidence>
<evidence type="ECO:0000256" key="3">
    <source>
        <dbReference type="ARBA" id="ARBA00022679"/>
    </source>
</evidence>
<keyword evidence="3" id="KW-0808">Transferase</keyword>
<evidence type="ECO:0000256" key="7">
    <source>
        <dbReference type="ARBA" id="ARBA00029833"/>
    </source>
</evidence>
<keyword evidence="6" id="KW-0072">Autophagy</keyword>
<keyword evidence="4" id="KW-0833">Ubl conjugation pathway</keyword>
<dbReference type="GO" id="GO:0061651">
    <property type="term" value="F:Atg12 conjugating enzyme activity"/>
    <property type="evidence" value="ECO:0007669"/>
    <property type="project" value="TreeGrafter"/>
</dbReference>